<evidence type="ECO:0000256" key="1">
    <source>
        <dbReference type="SAM" id="MobiDB-lite"/>
    </source>
</evidence>
<sequence>MRVSAQSGVGGFTFAFLSSSVCCLSDYGAHLRYARFSGLGFGSGVCSAREEFDSDGFSAFSGLSVRRDGLLLFGFGSSLPRSLEFQAATEGDSRFLAASSITEESRGSRLWLPDALLQCLSAFSSPLLVSLVCVSLKATAFEENASVLDWCYISVGTGGGFSSTDISFSVLDSFRRSGGSHQSLAVMVPRLVTLTSQHHLWFRLDFGGGVRVIIVQVRVSRTTRLLFARASLKDEIARETRSSEASYTGNDPGRPRHPWQHGESLFPVG</sequence>
<reference evidence="2 3" key="1">
    <citation type="submission" date="2021-03" db="EMBL/GenBank/DDBJ databases">
        <authorList>
            <person name="King G.J."/>
            <person name="Bancroft I."/>
            <person name="Baten A."/>
            <person name="Bloomfield J."/>
            <person name="Borpatragohain P."/>
            <person name="He Z."/>
            <person name="Irish N."/>
            <person name="Irwin J."/>
            <person name="Liu K."/>
            <person name="Mauleon R.P."/>
            <person name="Moore J."/>
            <person name="Morris R."/>
            <person name="Ostergaard L."/>
            <person name="Wang B."/>
            <person name="Wells R."/>
        </authorList>
    </citation>
    <scope>NUCLEOTIDE SEQUENCE [LARGE SCALE GENOMIC DNA]</scope>
    <source>
        <strain evidence="2">R-o-18</strain>
        <tissue evidence="2">Leaf</tissue>
    </source>
</reference>
<dbReference type="Proteomes" id="UP000823674">
    <property type="component" value="Chromosome A02"/>
</dbReference>
<protein>
    <recommendedName>
        <fullName evidence="4">Secreted protein</fullName>
    </recommendedName>
</protein>
<evidence type="ECO:0000313" key="2">
    <source>
        <dbReference type="EMBL" id="KAG5409042.1"/>
    </source>
</evidence>
<feature type="region of interest" description="Disordered" evidence="1">
    <location>
        <begin position="241"/>
        <end position="269"/>
    </location>
</feature>
<accession>A0ABQ7NDT2</accession>
<gene>
    <name evidence="2" type="primary">A02g501810.1_BraROA</name>
    <name evidence="2" type="ORF">IGI04_005361</name>
</gene>
<evidence type="ECO:0008006" key="4">
    <source>
        <dbReference type="Google" id="ProtNLM"/>
    </source>
</evidence>
<comment type="caution">
    <text evidence="2">The sequence shown here is derived from an EMBL/GenBank/DDBJ whole genome shotgun (WGS) entry which is preliminary data.</text>
</comment>
<organism evidence="2 3">
    <name type="scientific">Brassica rapa subsp. trilocularis</name>
    <dbReference type="NCBI Taxonomy" id="1813537"/>
    <lineage>
        <taxon>Eukaryota</taxon>
        <taxon>Viridiplantae</taxon>
        <taxon>Streptophyta</taxon>
        <taxon>Embryophyta</taxon>
        <taxon>Tracheophyta</taxon>
        <taxon>Spermatophyta</taxon>
        <taxon>Magnoliopsida</taxon>
        <taxon>eudicotyledons</taxon>
        <taxon>Gunneridae</taxon>
        <taxon>Pentapetalae</taxon>
        <taxon>rosids</taxon>
        <taxon>malvids</taxon>
        <taxon>Brassicales</taxon>
        <taxon>Brassicaceae</taxon>
        <taxon>Brassiceae</taxon>
        <taxon>Brassica</taxon>
    </lineage>
</organism>
<proteinExistence type="predicted"/>
<dbReference type="EMBL" id="JADBGQ010000002">
    <property type="protein sequence ID" value="KAG5409042.1"/>
    <property type="molecule type" value="Genomic_DNA"/>
</dbReference>
<keyword evidence="3" id="KW-1185">Reference proteome</keyword>
<evidence type="ECO:0000313" key="3">
    <source>
        <dbReference type="Proteomes" id="UP000823674"/>
    </source>
</evidence>
<name>A0ABQ7NDT2_BRACM</name>